<sequence length="185" mass="20018">MSPRRSRSKGRRRRLVDGAPDGGDGGDGKSEKLSCRSFQSCAAAAVADSIAVCCCPCAVVSFLALALVKAPWAAGRRCLRALRRRSGALGKTQAVEGTWMGGERSKEKEMEKRRRTEKALQIGMGEGGGGGEGFWRELAEERVWKEMYELGFWGFGRVSISVTSHVANFLPDINPVTGDPNLTPL</sequence>
<dbReference type="STRING" id="1088818.A0A2H9ZV96"/>
<evidence type="ECO:0000256" key="1">
    <source>
        <dbReference type="SAM" id="MobiDB-lite"/>
    </source>
</evidence>
<proteinExistence type="predicted"/>
<dbReference type="PANTHER" id="PTHR33264:SF6">
    <property type="entry name" value="OS01G0638800 PROTEIN"/>
    <property type="match status" value="1"/>
</dbReference>
<dbReference type="AlphaFoldDB" id="A0A2H9ZV96"/>
<keyword evidence="3" id="KW-1185">Reference proteome</keyword>
<feature type="compositionally biased region" description="Basic residues" evidence="1">
    <location>
        <begin position="1"/>
        <end position="14"/>
    </location>
</feature>
<protein>
    <submittedName>
        <fullName evidence="2">Uncharacterized protein</fullName>
    </submittedName>
</protein>
<name>A0A2H9ZV96_9ASPA</name>
<reference evidence="2 3" key="1">
    <citation type="journal article" date="2017" name="Nature">
        <title>The Apostasia genome and the evolution of orchids.</title>
        <authorList>
            <person name="Zhang G.Q."/>
            <person name="Liu K.W."/>
            <person name="Li Z."/>
            <person name="Lohaus R."/>
            <person name="Hsiao Y.Y."/>
            <person name="Niu S.C."/>
            <person name="Wang J.Y."/>
            <person name="Lin Y.C."/>
            <person name="Xu Q."/>
            <person name="Chen L.J."/>
            <person name="Yoshida K."/>
            <person name="Fujiwara S."/>
            <person name="Wang Z.W."/>
            <person name="Zhang Y.Q."/>
            <person name="Mitsuda N."/>
            <person name="Wang M."/>
            <person name="Liu G.H."/>
            <person name="Pecoraro L."/>
            <person name="Huang H.X."/>
            <person name="Xiao X.J."/>
            <person name="Lin M."/>
            <person name="Wu X.Y."/>
            <person name="Wu W.L."/>
            <person name="Chen Y.Y."/>
            <person name="Chang S.B."/>
            <person name="Sakamoto S."/>
            <person name="Ohme-Takagi M."/>
            <person name="Yagi M."/>
            <person name="Zeng S.J."/>
            <person name="Shen C.Y."/>
            <person name="Yeh C.M."/>
            <person name="Luo Y.B."/>
            <person name="Tsai W.C."/>
            <person name="Van de Peer Y."/>
            <person name="Liu Z.J."/>
        </authorList>
    </citation>
    <scope>NUCLEOTIDE SEQUENCE [LARGE SCALE GENOMIC DNA]</scope>
    <source>
        <strain evidence="3">cv. Shenzhen</strain>
        <tissue evidence="2">Stem</tissue>
    </source>
</reference>
<organism evidence="2 3">
    <name type="scientific">Apostasia shenzhenica</name>
    <dbReference type="NCBI Taxonomy" id="1088818"/>
    <lineage>
        <taxon>Eukaryota</taxon>
        <taxon>Viridiplantae</taxon>
        <taxon>Streptophyta</taxon>
        <taxon>Embryophyta</taxon>
        <taxon>Tracheophyta</taxon>
        <taxon>Spermatophyta</taxon>
        <taxon>Magnoliopsida</taxon>
        <taxon>Liliopsida</taxon>
        <taxon>Asparagales</taxon>
        <taxon>Orchidaceae</taxon>
        <taxon>Apostasioideae</taxon>
        <taxon>Apostasia</taxon>
    </lineage>
</organism>
<dbReference type="Proteomes" id="UP000236161">
    <property type="component" value="Unassembled WGS sequence"/>
</dbReference>
<dbReference type="EMBL" id="KZ453539">
    <property type="protein sequence ID" value="PKA47229.1"/>
    <property type="molecule type" value="Genomic_DNA"/>
</dbReference>
<evidence type="ECO:0000313" key="3">
    <source>
        <dbReference type="Proteomes" id="UP000236161"/>
    </source>
</evidence>
<feature type="region of interest" description="Disordered" evidence="1">
    <location>
        <begin position="1"/>
        <end position="29"/>
    </location>
</feature>
<gene>
    <name evidence="2" type="ORF">AXF42_Ash017174</name>
</gene>
<evidence type="ECO:0000313" key="2">
    <source>
        <dbReference type="EMBL" id="PKA47229.1"/>
    </source>
</evidence>
<accession>A0A2H9ZV96</accession>
<dbReference type="OrthoDB" id="770985at2759"/>
<dbReference type="PANTHER" id="PTHR33264">
    <property type="entry name" value="EXPRESSED PROTEIN"/>
    <property type="match status" value="1"/>
</dbReference>